<dbReference type="SMART" id="SM00674">
    <property type="entry name" value="CENPB"/>
    <property type="match status" value="1"/>
</dbReference>
<dbReference type="InterPro" id="IPR004875">
    <property type="entry name" value="DDE_SF_endonuclease_dom"/>
</dbReference>
<sequence>MASRKRKALSLQEKLDIIRVVKENPTRKRVDIAKELGLTPSTLNSIVAKRGENEENARVFDVKCKQARSSEYTHLDEAVFTWFKQARAGGVNFDGTILREKALEIADKLGIDGFTASNGWIDRFKNRHGITYRTVNGEAASVDIATVDTWKNHVASLIEGYEPRDVFNADEAGLFFRVQPAKTLSLKGEACHGGKCSKERLTVLLCCNSDGSEMMKPWVIGKFKNPRCLKNIRHLPCHYRNNSKAWMTCSLFQEFLSYMDSKMGCRNRKVILFLDNCSAHPKETTSLRNVKVVFLPANTTSHLQPLDAGIIKNVKHFYRKCIVKRSLASVERGQQPTGVTILDAMHYLASAWSAVTAVTVKNCFTKCFGVRGGDAAEAGEVCAFTDCDELNSAMETVGANGIAYSDYASVDDAVVTAAVLSIDDLVAECAGACSSDDEVEEEQPPEPEPTSSSAVAALDLLRRYARSDDAETHMALQVLEKRLVLLGRDKMRQATPHDFFERR</sequence>
<dbReference type="AlphaFoldDB" id="A0A9J6G5Z6"/>
<evidence type="ECO:0000256" key="3">
    <source>
        <dbReference type="ARBA" id="ARBA00023242"/>
    </source>
</evidence>
<dbReference type="Proteomes" id="UP000821853">
    <property type="component" value="Chromosome 3"/>
</dbReference>
<proteinExistence type="predicted"/>
<dbReference type="Pfam" id="PF04218">
    <property type="entry name" value="CENP-B_N"/>
    <property type="match status" value="1"/>
</dbReference>
<comment type="caution">
    <text evidence="6">The sequence shown here is derived from an EMBL/GenBank/DDBJ whole genome shotgun (WGS) entry which is preliminary data.</text>
</comment>
<dbReference type="OMA" id="MDSKMGC"/>
<comment type="subcellular location">
    <subcellularLocation>
        <location evidence="1">Nucleus</location>
    </subcellularLocation>
</comment>
<dbReference type="InterPro" id="IPR009057">
    <property type="entry name" value="Homeodomain-like_sf"/>
</dbReference>
<keyword evidence="7" id="KW-1185">Reference proteome</keyword>
<dbReference type="GO" id="GO:0005634">
    <property type="term" value="C:nucleus"/>
    <property type="evidence" value="ECO:0007669"/>
    <property type="project" value="UniProtKB-SubCell"/>
</dbReference>
<dbReference type="Pfam" id="PF03184">
    <property type="entry name" value="DDE_1"/>
    <property type="match status" value="1"/>
</dbReference>
<dbReference type="InterPro" id="IPR007889">
    <property type="entry name" value="HTH_Psq"/>
</dbReference>
<dbReference type="PROSITE" id="PS51253">
    <property type="entry name" value="HTH_CENPB"/>
    <property type="match status" value="1"/>
</dbReference>
<evidence type="ECO:0000313" key="7">
    <source>
        <dbReference type="Proteomes" id="UP000821853"/>
    </source>
</evidence>
<accession>A0A9J6G5Z6</accession>
<dbReference type="GO" id="GO:0003677">
    <property type="term" value="F:DNA binding"/>
    <property type="evidence" value="ECO:0007669"/>
    <property type="project" value="UniProtKB-KW"/>
</dbReference>
<evidence type="ECO:0000256" key="2">
    <source>
        <dbReference type="ARBA" id="ARBA00023125"/>
    </source>
</evidence>
<evidence type="ECO:0000259" key="5">
    <source>
        <dbReference type="PROSITE" id="PS51253"/>
    </source>
</evidence>
<feature type="compositionally biased region" description="Acidic residues" evidence="4">
    <location>
        <begin position="435"/>
        <end position="445"/>
    </location>
</feature>
<name>A0A9J6G5Z6_HAELO</name>
<gene>
    <name evidence="6" type="ORF">HPB48_014016</name>
</gene>
<keyword evidence="3" id="KW-0539">Nucleus</keyword>
<keyword evidence="2" id="KW-0238">DNA-binding</keyword>
<dbReference type="OrthoDB" id="6501890at2759"/>
<evidence type="ECO:0000256" key="4">
    <source>
        <dbReference type="SAM" id="MobiDB-lite"/>
    </source>
</evidence>
<dbReference type="InterPro" id="IPR006600">
    <property type="entry name" value="HTH_CenpB_DNA-bd_dom"/>
</dbReference>
<organism evidence="6 7">
    <name type="scientific">Haemaphysalis longicornis</name>
    <name type="common">Bush tick</name>
    <dbReference type="NCBI Taxonomy" id="44386"/>
    <lineage>
        <taxon>Eukaryota</taxon>
        <taxon>Metazoa</taxon>
        <taxon>Ecdysozoa</taxon>
        <taxon>Arthropoda</taxon>
        <taxon>Chelicerata</taxon>
        <taxon>Arachnida</taxon>
        <taxon>Acari</taxon>
        <taxon>Parasitiformes</taxon>
        <taxon>Ixodida</taxon>
        <taxon>Ixodoidea</taxon>
        <taxon>Ixodidae</taxon>
        <taxon>Haemaphysalinae</taxon>
        <taxon>Haemaphysalis</taxon>
    </lineage>
</organism>
<protein>
    <recommendedName>
        <fullName evidence="5">HTH CENPB-type domain-containing protein</fullName>
    </recommendedName>
</protein>
<dbReference type="PANTHER" id="PTHR19303:SF73">
    <property type="entry name" value="PROTEIN PDC2"/>
    <property type="match status" value="1"/>
</dbReference>
<dbReference type="PANTHER" id="PTHR19303">
    <property type="entry name" value="TRANSPOSON"/>
    <property type="match status" value="1"/>
</dbReference>
<feature type="domain" description="HTH CENPB-type" evidence="5">
    <location>
        <begin position="63"/>
        <end position="134"/>
    </location>
</feature>
<dbReference type="EMBL" id="JABSTR010000005">
    <property type="protein sequence ID" value="KAH9370677.1"/>
    <property type="molecule type" value="Genomic_DNA"/>
</dbReference>
<dbReference type="Pfam" id="PF03221">
    <property type="entry name" value="HTH_Tnp_Tc5"/>
    <property type="match status" value="1"/>
</dbReference>
<feature type="region of interest" description="Disordered" evidence="4">
    <location>
        <begin position="434"/>
        <end position="453"/>
    </location>
</feature>
<dbReference type="Gene3D" id="1.10.10.60">
    <property type="entry name" value="Homeodomain-like"/>
    <property type="match status" value="2"/>
</dbReference>
<dbReference type="VEuPathDB" id="VectorBase:HLOH_056545"/>
<evidence type="ECO:0000313" key="6">
    <source>
        <dbReference type="EMBL" id="KAH9370677.1"/>
    </source>
</evidence>
<reference evidence="6 7" key="1">
    <citation type="journal article" date="2020" name="Cell">
        <title>Large-Scale Comparative Analyses of Tick Genomes Elucidate Their Genetic Diversity and Vector Capacities.</title>
        <authorList>
            <consortium name="Tick Genome and Microbiome Consortium (TIGMIC)"/>
            <person name="Jia N."/>
            <person name="Wang J."/>
            <person name="Shi W."/>
            <person name="Du L."/>
            <person name="Sun Y."/>
            <person name="Zhan W."/>
            <person name="Jiang J.F."/>
            <person name="Wang Q."/>
            <person name="Zhang B."/>
            <person name="Ji P."/>
            <person name="Bell-Sakyi L."/>
            <person name="Cui X.M."/>
            <person name="Yuan T.T."/>
            <person name="Jiang B.G."/>
            <person name="Yang W.F."/>
            <person name="Lam T.T."/>
            <person name="Chang Q.C."/>
            <person name="Ding S.J."/>
            <person name="Wang X.J."/>
            <person name="Zhu J.G."/>
            <person name="Ruan X.D."/>
            <person name="Zhao L."/>
            <person name="Wei J.T."/>
            <person name="Ye R.Z."/>
            <person name="Que T.C."/>
            <person name="Du C.H."/>
            <person name="Zhou Y.H."/>
            <person name="Cheng J.X."/>
            <person name="Dai P.F."/>
            <person name="Guo W.B."/>
            <person name="Han X.H."/>
            <person name="Huang E.J."/>
            <person name="Li L.F."/>
            <person name="Wei W."/>
            <person name="Gao Y.C."/>
            <person name="Liu J.Z."/>
            <person name="Shao H.Z."/>
            <person name="Wang X."/>
            <person name="Wang C.C."/>
            <person name="Yang T.C."/>
            <person name="Huo Q.B."/>
            <person name="Li W."/>
            <person name="Chen H.Y."/>
            <person name="Chen S.E."/>
            <person name="Zhou L.G."/>
            <person name="Ni X.B."/>
            <person name="Tian J.H."/>
            <person name="Sheng Y."/>
            <person name="Liu T."/>
            <person name="Pan Y.S."/>
            <person name="Xia L.Y."/>
            <person name="Li J."/>
            <person name="Zhao F."/>
            <person name="Cao W.C."/>
        </authorList>
    </citation>
    <scope>NUCLEOTIDE SEQUENCE [LARGE SCALE GENOMIC DNA]</scope>
    <source>
        <strain evidence="6">HaeL-2018</strain>
    </source>
</reference>
<dbReference type="InterPro" id="IPR050863">
    <property type="entry name" value="CenT-Element_Derived"/>
</dbReference>
<evidence type="ECO:0000256" key="1">
    <source>
        <dbReference type="ARBA" id="ARBA00004123"/>
    </source>
</evidence>
<dbReference type="SUPFAM" id="SSF46689">
    <property type="entry name" value="Homeodomain-like"/>
    <property type="match status" value="2"/>
</dbReference>